<comment type="caution">
    <text evidence="2">The sequence shown here is derived from an EMBL/GenBank/DDBJ whole genome shotgun (WGS) entry which is preliminary data.</text>
</comment>
<name>A0AA88DKQ3_FICCA</name>
<feature type="compositionally biased region" description="Basic residues" evidence="1">
    <location>
        <begin position="63"/>
        <end position="79"/>
    </location>
</feature>
<sequence length="156" mass="17482">MVPAKDAYQDHIILEVQGPPGKIKRFLQRMPTRVWLEVYFKKNPKPTTGGTRACLPNLVCSGKPHHPRGLRTIKKNKKVPTKDADQSQSAAPRQHRQLPEPPDDFTLFTPSPTTKPSPSPCVFPEISGMNHQFNPVKLGFAKVKLSFMSLTLLVFS</sequence>
<dbReference type="EMBL" id="BTGU01000068">
    <property type="protein sequence ID" value="GMN57045.1"/>
    <property type="molecule type" value="Genomic_DNA"/>
</dbReference>
<accession>A0AA88DKQ3</accession>
<gene>
    <name evidence="2" type="ORF">TIFTF001_026151</name>
</gene>
<evidence type="ECO:0000313" key="2">
    <source>
        <dbReference type="EMBL" id="GMN57045.1"/>
    </source>
</evidence>
<evidence type="ECO:0000256" key="1">
    <source>
        <dbReference type="SAM" id="MobiDB-lite"/>
    </source>
</evidence>
<feature type="region of interest" description="Disordered" evidence="1">
    <location>
        <begin position="59"/>
        <end position="120"/>
    </location>
</feature>
<protein>
    <submittedName>
        <fullName evidence="2">Uncharacterized protein</fullName>
    </submittedName>
</protein>
<keyword evidence="3" id="KW-1185">Reference proteome</keyword>
<reference evidence="2" key="1">
    <citation type="submission" date="2023-07" db="EMBL/GenBank/DDBJ databases">
        <title>draft genome sequence of fig (Ficus carica).</title>
        <authorList>
            <person name="Takahashi T."/>
            <person name="Nishimura K."/>
        </authorList>
    </citation>
    <scope>NUCLEOTIDE SEQUENCE</scope>
</reference>
<proteinExistence type="predicted"/>
<dbReference type="AlphaFoldDB" id="A0AA88DKQ3"/>
<organism evidence="2 3">
    <name type="scientific">Ficus carica</name>
    <name type="common">Common fig</name>
    <dbReference type="NCBI Taxonomy" id="3494"/>
    <lineage>
        <taxon>Eukaryota</taxon>
        <taxon>Viridiplantae</taxon>
        <taxon>Streptophyta</taxon>
        <taxon>Embryophyta</taxon>
        <taxon>Tracheophyta</taxon>
        <taxon>Spermatophyta</taxon>
        <taxon>Magnoliopsida</taxon>
        <taxon>eudicotyledons</taxon>
        <taxon>Gunneridae</taxon>
        <taxon>Pentapetalae</taxon>
        <taxon>rosids</taxon>
        <taxon>fabids</taxon>
        <taxon>Rosales</taxon>
        <taxon>Moraceae</taxon>
        <taxon>Ficeae</taxon>
        <taxon>Ficus</taxon>
    </lineage>
</organism>
<evidence type="ECO:0000313" key="3">
    <source>
        <dbReference type="Proteomes" id="UP001187192"/>
    </source>
</evidence>
<dbReference type="Proteomes" id="UP001187192">
    <property type="component" value="Unassembled WGS sequence"/>
</dbReference>